<dbReference type="Proteomes" id="UP001257914">
    <property type="component" value="Unassembled WGS sequence"/>
</dbReference>
<dbReference type="PANTHER" id="PTHR30332">
    <property type="entry name" value="PROBABLE GENERAL SECRETION PATHWAY PROTEIN D"/>
    <property type="match status" value="1"/>
</dbReference>
<evidence type="ECO:0000313" key="4">
    <source>
        <dbReference type="EMBL" id="MDU0113705.1"/>
    </source>
</evidence>
<dbReference type="InterPro" id="IPR013358">
    <property type="entry name" value="Pilus_biogenesis_MshL"/>
</dbReference>
<comment type="caution">
    <text evidence="4">The sequence shown here is derived from an EMBL/GenBank/DDBJ whole genome shotgun (WGS) entry which is preliminary data.</text>
</comment>
<dbReference type="InterPro" id="IPR050810">
    <property type="entry name" value="Bact_Secretion_Sys_Channel"/>
</dbReference>
<dbReference type="Pfam" id="PF07655">
    <property type="entry name" value="Secretin_N_2"/>
    <property type="match status" value="1"/>
</dbReference>
<keyword evidence="5" id="KW-1185">Reference proteome</keyword>
<dbReference type="PRINTS" id="PR00811">
    <property type="entry name" value="BCTERIALGSPD"/>
</dbReference>
<accession>A0ABU3R2R2</accession>
<sequence>MSKNILNSAKVVITALISLLITSCSLTPSLEKSEEVHQVFETDQDKADARSKLVIPDSVTADLLSVGNTSLDTSSLEERFNVAANGVPLKPFLQGMTEDTPYSVAFHPGVDASISLDLKDVTISEVMELLNSLYPVDIQFRGKVIQVFPADIKTETIDINYLMLKRYGMTSTSISSGGLVQNGSSSGNNSSGNSSNNSSNNLSNNSSSNSNNQSGNQNQSGSQMGNQGGSGSNIQTTSQTDYWQELEDTLKMIMKSGSGDDSKVVVSPQSGLVTVRGLPSDIQVVKDFVKRSEENLTRQVILEAKIVEVALDDDYQQGINWQNVMSNDGATNFEFSTGSGTFGNAITASLGGATSLSFSNVDFSGVVNLLKTQGNVQVLSSPRVTATNNQKAVIKVGEDEYFVTDVSTTTVTGTATTSSPDIELEPFFSGIALDVTPQISDKGDVILHVHPSVTETAEQQKVVTLNEEQYVLPLAQSNIRESDTVIRAKSGEIVVIGGLMQSISSDGESRVPFLGAIPFIGHLFKSKQESRKKKELVILIRPTVVGTGTWQEQMNRSSELLKRWYGD</sequence>
<proteinExistence type="predicted"/>
<dbReference type="EMBL" id="JAWCUA010000010">
    <property type="protein sequence ID" value="MDU0113705.1"/>
    <property type="molecule type" value="Genomic_DNA"/>
</dbReference>
<dbReference type="InterPro" id="IPR001775">
    <property type="entry name" value="GspD/PilQ"/>
</dbReference>
<dbReference type="InterPro" id="IPR011514">
    <property type="entry name" value="Secretin_N_2"/>
</dbReference>
<reference evidence="4 5" key="1">
    <citation type="submission" date="2023-10" db="EMBL/GenBank/DDBJ databases">
        <title>Psychrosphaera aquimaarina strain SW33 isolated from seawater.</title>
        <authorList>
            <person name="Bayburt H."/>
            <person name="Kim J.M."/>
            <person name="Choi B.J."/>
            <person name="Jeon C.O."/>
        </authorList>
    </citation>
    <scope>NUCLEOTIDE SEQUENCE [LARGE SCALE GENOMIC DNA]</scope>
    <source>
        <strain evidence="4 5">KCTC 52743</strain>
    </source>
</reference>
<evidence type="ECO:0000256" key="1">
    <source>
        <dbReference type="SAM" id="MobiDB-lite"/>
    </source>
</evidence>
<dbReference type="InterPro" id="IPR004846">
    <property type="entry name" value="T2SS/T3SS_dom"/>
</dbReference>
<evidence type="ECO:0000259" key="3">
    <source>
        <dbReference type="Pfam" id="PF07655"/>
    </source>
</evidence>
<dbReference type="NCBIfam" id="TIGR02519">
    <property type="entry name" value="pilus_MshL"/>
    <property type="match status" value="1"/>
</dbReference>
<evidence type="ECO:0000259" key="2">
    <source>
        <dbReference type="Pfam" id="PF00263"/>
    </source>
</evidence>
<name>A0ABU3R2R2_9GAMM</name>
<protein>
    <submittedName>
        <fullName evidence="4">Pilus (MSHA type) biogenesis protein MshL</fullName>
    </submittedName>
</protein>
<feature type="domain" description="Secretin N-terminal" evidence="3">
    <location>
        <begin position="204"/>
        <end position="270"/>
    </location>
</feature>
<dbReference type="PANTHER" id="PTHR30332:SF17">
    <property type="entry name" value="TYPE IV PILIATION SYSTEM PROTEIN DR_0774-RELATED"/>
    <property type="match status" value="1"/>
</dbReference>
<gene>
    <name evidence="4" type="primary">mshL</name>
    <name evidence="4" type="ORF">RT723_11995</name>
</gene>
<dbReference type="RefSeq" id="WP_315947322.1">
    <property type="nucleotide sequence ID" value="NZ_JAWCUA010000010.1"/>
</dbReference>
<organism evidence="4 5">
    <name type="scientific">Psychrosphaera aquimarina</name>
    <dbReference type="NCBI Taxonomy" id="2044854"/>
    <lineage>
        <taxon>Bacteria</taxon>
        <taxon>Pseudomonadati</taxon>
        <taxon>Pseudomonadota</taxon>
        <taxon>Gammaproteobacteria</taxon>
        <taxon>Alteromonadales</taxon>
        <taxon>Pseudoalteromonadaceae</taxon>
        <taxon>Psychrosphaera</taxon>
    </lineage>
</organism>
<dbReference type="PROSITE" id="PS51257">
    <property type="entry name" value="PROKAR_LIPOPROTEIN"/>
    <property type="match status" value="1"/>
</dbReference>
<evidence type="ECO:0000313" key="5">
    <source>
        <dbReference type="Proteomes" id="UP001257914"/>
    </source>
</evidence>
<dbReference type="Pfam" id="PF00263">
    <property type="entry name" value="Secretin"/>
    <property type="match status" value="1"/>
</dbReference>
<feature type="compositionally biased region" description="Low complexity" evidence="1">
    <location>
        <begin position="178"/>
        <end position="225"/>
    </location>
</feature>
<feature type="region of interest" description="Disordered" evidence="1">
    <location>
        <begin position="178"/>
        <end position="236"/>
    </location>
</feature>
<feature type="domain" description="Type II/III secretion system secretin-like" evidence="2">
    <location>
        <begin position="370"/>
        <end position="545"/>
    </location>
</feature>